<evidence type="ECO:0000313" key="4">
    <source>
        <dbReference type="Proteomes" id="UP001302716"/>
    </source>
</evidence>
<organism evidence="3 4">
    <name type="scientific">Xanthomonas hydrangeae</name>
    <dbReference type="NCBI Taxonomy" id="2775159"/>
    <lineage>
        <taxon>Bacteria</taxon>
        <taxon>Pseudomonadati</taxon>
        <taxon>Pseudomonadota</taxon>
        <taxon>Gammaproteobacteria</taxon>
        <taxon>Lysobacterales</taxon>
        <taxon>Lysobacteraceae</taxon>
        <taxon>Xanthomonas</taxon>
    </lineage>
</organism>
<sequence length="175" mass="19458">MSKDATILLFRCLTASTIIGAATATARQPAPIEAWPLQQQHLLAGRYTGKLQPYTQDCQAVRADLFLHKTGKPSDNGRRYTLKTTCIAGAARHTAPKTMIGSWWIDQIGGSCLMLSFEDPNDPMIGPNIYGFRIEQDTISERHAHRTDYALAQDGHNCHSGNPPEDQDKVLRRVR</sequence>
<evidence type="ECO:0000256" key="1">
    <source>
        <dbReference type="SAM" id="MobiDB-lite"/>
    </source>
</evidence>
<dbReference type="AlphaFoldDB" id="A0AAU0BCD9"/>
<dbReference type="Proteomes" id="UP001302716">
    <property type="component" value="Chromosome"/>
</dbReference>
<gene>
    <name evidence="3" type="ORF">NYR97_22280</name>
</gene>
<keyword evidence="4" id="KW-1185">Reference proteome</keyword>
<evidence type="ECO:0000313" key="3">
    <source>
        <dbReference type="EMBL" id="WOB49849.1"/>
    </source>
</evidence>
<dbReference type="RefSeq" id="WP_316695860.1">
    <property type="nucleotide sequence ID" value="NZ_CP103836.1"/>
</dbReference>
<feature type="region of interest" description="Disordered" evidence="1">
    <location>
        <begin position="153"/>
        <end position="175"/>
    </location>
</feature>
<name>A0AAU0BCD9_9XANT</name>
<feature type="compositionally biased region" description="Basic and acidic residues" evidence="1">
    <location>
        <begin position="166"/>
        <end position="175"/>
    </location>
</feature>
<protein>
    <recommendedName>
        <fullName evidence="5">DUF3617 domain-containing protein</fullName>
    </recommendedName>
</protein>
<keyword evidence="2" id="KW-0732">Signal</keyword>
<evidence type="ECO:0008006" key="5">
    <source>
        <dbReference type="Google" id="ProtNLM"/>
    </source>
</evidence>
<accession>A0AAU0BCD9</accession>
<feature type="chain" id="PRO_5043557795" description="DUF3617 domain-containing protein" evidence="2">
    <location>
        <begin position="22"/>
        <end position="175"/>
    </location>
</feature>
<proteinExistence type="predicted"/>
<dbReference type="EMBL" id="CP103836">
    <property type="protein sequence ID" value="WOB49849.1"/>
    <property type="molecule type" value="Genomic_DNA"/>
</dbReference>
<evidence type="ECO:0000256" key="2">
    <source>
        <dbReference type="SAM" id="SignalP"/>
    </source>
</evidence>
<feature type="signal peptide" evidence="2">
    <location>
        <begin position="1"/>
        <end position="21"/>
    </location>
</feature>
<reference evidence="3 4" key="1">
    <citation type="submission" date="2022-08" db="EMBL/GenBank/DDBJ databases">
        <title>Whole genome sequencing-based tracing of a 2022 introduction and outbreak of Xanthomonas hortorum pv. pelargonii.</title>
        <authorList>
            <person name="Iruegas-Bocardo F."/>
            <person name="Weisberg A.K."/>
            <person name="Riutta E.R."/>
            <person name="Kilday K."/>
            <person name="Bonkowski J.C."/>
            <person name="Creswell T."/>
            <person name="Daughtrey M.L."/>
            <person name="Rane K."/>
            <person name="Grunwald N.J."/>
            <person name="Chang J.H."/>
            <person name="Putnam M.L."/>
        </authorList>
    </citation>
    <scope>NUCLEOTIDE SEQUENCE [LARGE SCALE GENOMIC DNA]</scope>
    <source>
        <strain evidence="3 4">22-323</strain>
    </source>
</reference>